<dbReference type="GO" id="GO:0008113">
    <property type="term" value="F:peptide-methionine (S)-S-oxide reductase activity"/>
    <property type="evidence" value="ECO:0007669"/>
    <property type="project" value="UniProtKB-UniRule"/>
</dbReference>
<proteinExistence type="inferred from homology"/>
<dbReference type="InterPro" id="IPR036509">
    <property type="entry name" value="Met_Sox_Rdtase_MsrA_sf"/>
</dbReference>
<comment type="similarity">
    <text evidence="4">Belongs to the MsrA Met sulfoxide reductase family.</text>
</comment>
<evidence type="ECO:0000313" key="7">
    <source>
        <dbReference type="Proteomes" id="UP000824107"/>
    </source>
</evidence>
<evidence type="ECO:0000313" key="6">
    <source>
        <dbReference type="EMBL" id="HIU53186.1"/>
    </source>
</evidence>
<comment type="catalytic activity">
    <reaction evidence="3 4">
        <text>[thioredoxin]-disulfide + L-methionine + H2O = L-methionine (S)-S-oxide + [thioredoxin]-dithiol</text>
        <dbReference type="Rhea" id="RHEA:19993"/>
        <dbReference type="Rhea" id="RHEA-COMP:10698"/>
        <dbReference type="Rhea" id="RHEA-COMP:10700"/>
        <dbReference type="ChEBI" id="CHEBI:15377"/>
        <dbReference type="ChEBI" id="CHEBI:29950"/>
        <dbReference type="ChEBI" id="CHEBI:50058"/>
        <dbReference type="ChEBI" id="CHEBI:57844"/>
        <dbReference type="ChEBI" id="CHEBI:58772"/>
        <dbReference type="EC" id="1.8.4.11"/>
    </reaction>
</comment>
<evidence type="ECO:0000259" key="5">
    <source>
        <dbReference type="Pfam" id="PF01625"/>
    </source>
</evidence>
<dbReference type="HAMAP" id="MF_01401">
    <property type="entry name" value="MsrA"/>
    <property type="match status" value="1"/>
</dbReference>
<reference evidence="6" key="2">
    <citation type="journal article" date="2021" name="PeerJ">
        <title>Extensive microbial diversity within the chicken gut microbiome revealed by metagenomics and culture.</title>
        <authorList>
            <person name="Gilroy R."/>
            <person name="Ravi A."/>
            <person name="Getino M."/>
            <person name="Pursley I."/>
            <person name="Horton D.L."/>
            <person name="Alikhan N.F."/>
            <person name="Baker D."/>
            <person name="Gharbi K."/>
            <person name="Hall N."/>
            <person name="Watson M."/>
            <person name="Adriaenssens E.M."/>
            <person name="Foster-Nyarko E."/>
            <person name="Jarju S."/>
            <person name="Secka A."/>
            <person name="Antonio M."/>
            <person name="Oren A."/>
            <person name="Chaudhuri R.R."/>
            <person name="La Ragione R."/>
            <person name="Hildebrand F."/>
            <person name="Pallen M.J."/>
        </authorList>
    </citation>
    <scope>NUCLEOTIDE SEQUENCE</scope>
    <source>
        <strain evidence="6">ChiW3-316</strain>
    </source>
</reference>
<dbReference type="Pfam" id="PF01625">
    <property type="entry name" value="PMSR"/>
    <property type="match status" value="1"/>
</dbReference>
<gene>
    <name evidence="4 6" type="primary">msrA</name>
    <name evidence="6" type="ORF">IAD20_03800</name>
</gene>
<evidence type="ECO:0000256" key="2">
    <source>
        <dbReference type="ARBA" id="ARBA00047806"/>
    </source>
</evidence>
<dbReference type="PANTHER" id="PTHR43774:SF1">
    <property type="entry name" value="PEPTIDE METHIONINE SULFOXIDE REDUCTASE MSRA 2"/>
    <property type="match status" value="1"/>
</dbReference>
<dbReference type="InterPro" id="IPR002569">
    <property type="entry name" value="Met_Sox_Rdtase_MsrA_dom"/>
</dbReference>
<dbReference type="Proteomes" id="UP000824107">
    <property type="component" value="Unassembled WGS sequence"/>
</dbReference>
<name>A0A9D1M431_9PROT</name>
<dbReference type="EC" id="1.8.4.11" evidence="4"/>
<evidence type="ECO:0000256" key="3">
    <source>
        <dbReference type="ARBA" id="ARBA00048782"/>
    </source>
</evidence>
<dbReference type="AlphaFoldDB" id="A0A9D1M431"/>
<dbReference type="Gene3D" id="3.30.1060.10">
    <property type="entry name" value="Peptide methionine sulphoxide reductase MsrA"/>
    <property type="match status" value="1"/>
</dbReference>
<evidence type="ECO:0000256" key="1">
    <source>
        <dbReference type="ARBA" id="ARBA00023002"/>
    </source>
</evidence>
<evidence type="ECO:0000256" key="4">
    <source>
        <dbReference type="HAMAP-Rule" id="MF_01401"/>
    </source>
</evidence>
<dbReference type="EMBL" id="DVNC01000027">
    <property type="protein sequence ID" value="HIU53186.1"/>
    <property type="molecule type" value="Genomic_DNA"/>
</dbReference>
<sequence>MIIEHAVFAAGCFWGVQSAFEEIPGVIGTRVGYTGGSLSHPTYRQVSGGKTGHAEAVEVNYDPQIITYGQLLDIFFKIHNPTTKDRQGPDIGHQYRSAVFYANDMQKDAAVKKVLELNRSGRFQTPVVTEIVPLKTFYPAEEYHQHYHLKHGQTSCCLTPEC</sequence>
<feature type="active site" evidence="4">
    <location>
        <position position="12"/>
    </location>
</feature>
<accession>A0A9D1M431</accession>
<dbReference type="PANTHER" id="PTHR43774">
    <property type="entry name" value="PEPTIDE METHIONINE SULFOXIDE REDUCTASE"/>
    <property type="match status" value="1"/>
</dbReference>
<protein>
    <recommendedName>
        <fullName evidence="4">Peptide methionine sulfoxide reductase MsrA</fullName>
        <shortName evidence="4">Protein-methionine-S-oxide reductase</shortName>
        <ecNumber evidence="4">1.8.4.11</ecNumber>
    </recommendedName>
    <alternativeName>
        <fullName evidence="4">Peptide-methionine (S)-S-oxide reductase</fullName>
        <shortName evidence="4">Peptide Met(O) reductase</shortName>
    </alternativeName>
</protein>
<comment type="catalytic activity">
    <reaction evidence="2 4">
        <text>L-methionyl-[protein] + [thioredoxin]-disulfide + H2O = L-methionyl-(S)-S-oxide-[protein] + [thioredoxin]-dithiol</text>
        <dbReference type="Rhea" id="RHEA:14217"/>
        <dbReference type="Rhea" id="RHEA-COMP:10698"/>
        <dbReference type="Rhea" id="RHEA-COMP:10700"/>
        <dbReference type="Rhea" id="RHEA-COMP:12313"/>
        <dbReference type="Rhea" id="RHEA-COMP:12315"/>
        <dbReference type="ChEBI" id="CHEBI:15377"/>
        <dbReference type="ChEBI" id="CHEBI:16044"/>
        <dbReference type="ChEBI" id="CHEBI:29950"/>
        <dbReference type="ChEBI" id="CHEBI:44120"/>
        <dbReference type="ChEBI" id="CHEBI:50058"/>
        <dbReference type="EC" id="1.8.4.11"/>
    </reaction>
</comment>
<dbReference type="SUPFAM" id="SSF55068">
    <property type="entry name" value="Peptide methionine sulfoxide reductase"/>
    <property type="match status" value="1"/>
</dbReference>
<organism evidence="6 7">
    <name type="scientific">Candidatus Scatocola faecipullorum</name>
    <dbReference type="NCBI Taxonomy" id="2840917"/>
    <lineage>
        <taxon>Bacteria</taxon>
        <taxon>Pseudomonadati</taxon>
        <taxon>Pseudomonadota</taxon>
        <taxon>Alphaproteobacteria</taxon>
        <taxon>Rhodospirillales</taxon>
        <taxon>Rhodospirillaceae</taxon>
        <taxon>Rhodospirillaceae incertae sedis</taxon>
        <taxon>Candidatus Scatocola</taxon>
    </lineage>
</organism>
<dbReference type="NCBIfam" id="TIGR00401">
    <property type="entry name" value="msrA"/>
    <property type="match status" value="1"/>
</dbReference>
<comment type="function">
    <text evidence="4">Has an important function as a repair enzyme for proteins that have been inactivated by oxidation. Catalyzes the reversible oxidation-reduction of methionine sulfoxide in proteins to methionine.</text>
</comment>
<reference evidence="6" key="1">
    <citation type="submission" date="2020-10" db="EMBL/GenBank/DDBJ databases">
        <authorList>
            <person name="Gilroy R."/>
        </authorList>
    </citation>
    <scope>NUCLEOTIDE SEQUENCE</scope>
    <source>
        <strain evidence="6">ChiW3-316</strain>
    </source>
</reference>
<comment type="caution">
    <text evidence="6">The sequence shown here is derived from an EMBL/GenBank/DDBJ whole genome shotgun (WGS) entry which is preliminary data.</text>
</comment>
<feature type="domain" description="Peptide methionine sulphoxide reductase MsrA" evidence="5">
    <location>
        <begin position="6"/>
        <end position="157"/>
    </location>
</feature>
<keyword evidence="1 4" id="KW-0560">Oxidoreductase</keyword>